<dbReference type="PROSITE" id="PS50932">
    <property type="entry name" value="HTH_LACI_2"/>
    <property type="match status" value="1"/>
</dbReference>
<organism evidence="5 6">
    <name type="scientific">Streptomyces aureus</name>
    <dbReference type="NCBI Taxonomy" id="193461"/>
    <lineage>
        <taxon>Bacteria</taxon>
        <taxon>Bacillati</taxon>
        <taxon>Actinomycetota</taxon>
        <taxon>Actinomycetes</taxon>
        <taxon>Kitasatosporales</taxon>
        <taxon>Streptomycetaceae</taxon>
        <taxon>Streptomyces</taxon>
    </lineage>
</organism>
<dbReference type="Gene3D" id="3.40.50.2300">
    <property type="match status" value="2"/>
</dbReference>
<evidence type="ECO:0000256" key="1">
    <source>
        <dbReference type="ARBA" id="ARBA00023015"/>
    </source>
</evidence>
<dbReference type="RefSeq" id="WP_372561158.1">
    <property type="nucleotide sequence ID" value="NZ_JBGOSP010000001.1"/>
</dbReference>
<name>A0ABV4S9L9_9ACTN</name>
<comment type="caution">
    <text evidence="5">The sequence shown here is derived from an EMBL/GenBank/DDBJ whole genome shotgun (WGS) entry which is preliminary data.</text>
</comment>
<dbReference type="Gene3D" id="1.10.260.40">
    <property type="entry name" value="lambda repressor-like DNA-binding domains"/>
    <property type="match status" value="1"/>
</dbReference>
<dbReference type="CDD" id="cd01392">
    <property type="entry name" value="HTH_LacI"/>
    <property type="match status" value="1"/>
</dbReference>
<dbReference type="SUPFAM" id="SSF47413">
    <property type="entry name" value="lambda repressor-like DNA-binding domains"/>
    <property type="match status" value="1"/>
</dbReference>
<dbReference type="SMART" id="SM00354">
    <property type="entry name" value="HTH_LACI"/>
    <property type="match status" value="1"/>
</dbReference>
<dbReference type="CDD" id="cd06267">
    <property type="entry name" value="PBP1_LacI_sugar_binding-like"/>
    <property type="match status" value="1"/>
</dbReference>
<gene>
    <name evidence="5" type="ORF">ACEG43_02860</name>
</gene>
<evidence type="ECO:0000313" key="6">
    <source>
        <dbReference type="Proteomes" id="UP001571476"/>
    </source>
</evidence>
<keyword evidence="1" id="KW-0805">Transcription regulation</keyword>
<reference evidence="5 6" key="1">
    <citation type="submission" date="2024-08" db="EMBL/GenBank/DDBJ databases">
        <title>Genome sequence of Streptomyces aureus CACIA-1.46HGO.</title>
        <authorList>
            <person name="Evangelista-Martinez Z."/>
        </authorList>
    </citation>
    <scope>NUCLEOTIDE SEQUENCE [LARGE SCALE GENOMIC DNA]</scope>
    <source>
        <strain evidence="5 6">CACIA-1.46HGO</strain>
    </source>
</reference>
<dbReference type="Proteomes" id="UP001571476">
    <property type="component" value="Unassembled WGS sequence"/>
</dbReference>
<dbReference type="Pfam" id="PF13377">
    <property type="entry name" value="Peripla_BP_3"/>
    <property type="match status" value="1"/>
</dbReference>
<dbReference type="InterPro" id="IPR046335">
    <property type="entry name" value="LacI/GalR-like_sensor"/>
</dbReference>
<keyword evidence="2 5" id="KW-0238">DNA-binding</keyword>
<keyword evidence="6" id="KW-1185">Reference proteome</keyword>
<evidence type="ECO:0000259" key="4">
    <source>
        <dbReference type="PROSITE" id="PS50932"/>
    </source>
</evidence>
<dbReference type="PANTHER" id="PTHR30146">
    <property type="entry name" value="LACI-RELATED TRANSCRIPTIONAL REPRESSOR"/>
    <property type="match status" value="1"/>
</dbReference>
<evidence type="ECO:0000313" key="5">
    <source>
        <dbReference type="EMBL" id="MFA3835131.1"/>
    </source>
</evidence>
<proteinExistence type="predicted"/>
<dbReference type="GO" id="GO:0003677">
    <property type="term" value="F:DNA binding"/>
    <property type="evidence" value="ECO:0007669"/>
    <property type="project" value="UniProtKB-KW"/>
</dbReference>
<sequence>MATLMDVARAAGVSKATASRALQRPELVAEATRLRVLDAAQRLGFHPNAAARALTTGRTGLVGLVVPTLSNPFFAPLVMGAQQTAEKTDHHLLIAVSEYDPTREAELADRLAEQADGLIMVTPVGTDTALRERARRFPLVLVDRQVGRLPAVVADTATGLAQLMDHLLDQGHRDIAYVSGPAGSWADGQRSAILTERAEQAKARLRVLGPLPPTFDAGIEAARALPRDATAVLAYNSYLTLGLLHGLAAANRRVPEDVSLAAADDLSSLRSTTPPVTALDVPVEEVGALAVTRLIDLLAGRHVTVTSRLPSRPVLRASTAPPAASAHR</sequence>
<dbReference type="SUPFAM" id="SSF53822">
    <property type="entry name" value="Periplasmic binding protein-like I"/>
    <property type="match status" value="1"/>
</dbReference>
<dbReference type="InterPro" id="IPR000843">
    <property type="entry name" value="HTH_LacI"/>
</dbReference>
<evidence type="ECO:0000256" key="2">
    <source>
        <dbReference type="ARBA" id="ARBA00023125"/>
    </source>
</evidence>
<evidence type="ECO:0000256" key="3">
    <source>
        <dbReference type="ARBA" id="ARBA00023163"/>
    </source>
</evidence>
<dbReference type="InterPro" id="IPR028082">
    <property type="entry name" value="Peripla_BP_I"/>
</dbReference>
<dbReference type="PROSITE" id="PS00356">
    <property type="entry name" value="HTH_LACI_1"/>
    <property type="match status" value="1"/>
</dbReference>
<dbReference type="Pfam" id="PF00356">
    <property type="entry name" value="LacI"/>
    <property type="match status" value="1"/>
</dbReference>
<keyword evidence="3" id="KW-0804">Transcription</keyword>
<accession>A0ABV4S9L9</accession>
<dbReference type="EMBL" id="JBGOSP010000001">
    <property type="protein sequence ID" value="MFA3835131.1"/>
    <property type="molecule type" value="Genomic_DNA"/>
</dbReference>
<feature type="domain" description="HTH lacI-type" evidence="4">
    <location>
        <begin position="2"/>
        <end position="56"/>
    </location>
</feature>
<protein>
    <submittedName>
        <fullName evidence="5">LacI family DNA-binding transcriptional regulator</fullName>
    </submittedName>
</protein>
<dbReference type="InterPro" id="IPR010982">
    <property type="entry name" value="Lambda_DNA-bd_dom_sf"/>
</dbReference>
<dbReference type="PANTHER" id="PTHR30146:SF109">
    <property type="entry name" value="HTH-TYPE TRANSCRIPTIONAL REGULATOR GALS"/>
    <property type="match status" value="1"/>
</dbReference>